<dbReference type="GO" id="GO:0003677">
    <property type="term" value="F:DNA binding"/>
    <property type="evidence" value="ECO:0007669"/>
    <property type="project" value="InterPro"/>
</dbReference>
<proteinExistence type="predicted"/>
<evidence type="ECO:0000313" key="2">
    <source>
        <dbReference type="EMBL" id="KKM07498.1"/>
    </source>
</evidence>
<organism evidence="2">
    <name type="scientific">marine sediment metagenome</name>
    <dbReference type="NCBI Taxonomy" id="412755"/>
    <lineage>
        <taxon>unclassified sequences</taxon>
        <taxon>metagenomes</taxon>
        <taxon>ecological metagenomes</taxon>
    </lineage>
</organism>
<dbReference type="AlphaFoldDB" id="A0A0F9K8H7"/>
<sequence length="50" mass="5641">MSYQEDRKVFKVGGSVVVSIPAKARRRMNLAPGDRVRISVSEDGTFRMNK</sequence>
<feature type="non-terminal residue" evidence="2">
    <location>
        <position position="50"/>
    </location>
</feature>
<dbReference type="Pfam" id="PF04014">
    <property type="entry name" value="MazE_antitoxin"/>
    <property type="match status" value="1"/>
</dbReference>
<name>A0A0F9K8H7_9ZZZZ</name>
<accession>A0A0F9K8H7</accession>
<dbReference type="InterPro" id="IPR037914">
    <property type="entry name" value="SpoVT-AbrB_sf"/>
</dbReference>
<gene>
    <name evidence="2" type="ORF">LCGC14_1733260</name>
</gene>
<dbReference type="Gene3D" id="2.10.260.10">
    <property type="match status" value="1"/>
</dbReference>
<reference evidence="2" key="1">
    <citation type="journal article" date="2015" name="Nature">
        <title>Complex archaea that bridge the gap between prokaryotes and eukaryotes.</title>
        <authorList>
            <person name="Spang A."/>
            <person name="Saw J.H."/>
            <person name="Jorgensen S.L."/>
            <person name="Zaremba-Niedzwiedzka K."/>
            <person name="Martijn J."/>
            <person name="Lind A.E."/>
            <person name="van Eijk R."/>
            <person name="Schleper C."/>
            <person name="Guy L."/>
            <person name="Ettema T.J."/>
        </authorList>
    </citation>
    <scope>NUCLEOTIDE SEQUENCE</scope>
</reference>
<dbReference type="EMBL" id="LAZR01015757">
    <property type="protein sequence ID" value="KKM07498.1"/>
    <property type="molecule type" value="Genomic_DNA"/>
</dbReference>
<dbReference type="InterPro" id="IPR007159">
    <property type="entry name" value="SpoVT-AbrB_dom"/>
</dbReference>
<dbReference type="SUPFAM" id="SSF89447">
    <property type="entry name" value="AbrB/MazE/MraZ-like"/>
    <property type="match status" value="1"/>
</dbReference>
<feature type="domain" description="SpoVT-AbrB" evidence="1">
    <location>
        <begin position="9"/>
        <end position="45"/>
    </location>
</feature>
<protein>
    <recommendedName>
        <fullName evidence="1">SpoVT-AbrB domain-containing protein</fullName>
    </recommendedName>
</protein>
<dbReference type="NCBIfam" id="TIGR01439">
    <property type="entry name" value="lp_hng_hel_AbrB"/>
    <property type="match status" value="1"/>
</dbReference>
<evidence type="ECO:0000259" key="1">
    <source>
        <dbReference type="Pfam" id="PF04014"/>
    </source>
</evidence>
<comment type="caution">
    <text evidence="2">The sequence shown here is derived from an EMBL/GenBank/DDBJ whole genome shotgun (WGS) entry which is preliminary data.</text>
</comment>